<gene>
    <name evidence="1" type="ORF">SAMN05661003_1291</name>
</gene>
<proteinExistence type="predicted"/>
<accession>A0A1G7F5S4</accession>
<dbReference type="Gene3D" id="3.40.109.40">
    <property type="match status" value="1"/>
</dbReference>
<dbReference type="STRING" id="57664.SAMN05661003_1291"/>
<keyword evidence="2" id="KW-1185">Reference proteome</keyword>
<organism evidence="1 2">
    <name type="scientific">Desulfuromonas thiophila</name>
    <dbReference type="NCBI Taxonomy" id="57664"/>
    <lineage>
        <taxon>Bacteria</taxon>
        <taxon>Pseudomonadati</taxon>
        <taxon>Thermodesulfobacteriota</taxon>
        <taxon>Desulfuromonadia</taxon>
        <taxon>Desulfuromonadales</taxon>
        <taxon>Desulfuromonadaceae</taxon>
        <taxon>Desulfuromonas</taxon>
    </lineage>
</organism>
<dbReference type="AlphaFoldDB" id="A0A1G7F5S4"/>
<dbReference type="Proteomes" id="UP000243205">
    <property type="component" value="Unassembled WGS sequence"/>
</dbReference>
<dbReference type="InterPro" id="IPR037010">
    <property type="entry name" value="VitB12-dep_Met_synth_activ_sf"/>
</dbReference>
<dbReference type="GO" id="GO:0008705">
    <property type="term" value="F:methionine synthase activity"/>
    <property type="evidence" value="ECO:0007669"/>
    <property type="project" value="InterPro"/>
</dbReference>
<reference evidence="2" key="1">
    <citation type="submission" date="2016-10" db="EMBL/GenBank/DDBJ databases">
        <authorList>
            <person name="Varghese N."/>
            <person name="Submissions S."/>
        </authorList>
    </citation>
    <scope>NUCLEOTIDE SEQUENCE [LARGE SCALE GENOMIC DNA]</scope>
    <source>
        <strain evidence="2">DSM 8987</strain>
    </source>
</reference>
<dbReference type="EMBL" id="FNAQ01000029">
    <property type="protein sequence ID" value="SDE71293.1"/>
    <property type="molecule type" value="Genomic_DNA"/>
</dbReference>
<sequence length="141" mass="15118">MLQSASLASLLKDSHAVVLMASTVGPEIVAAASEAMTRGDGATAVIHDAVGGQSADAAMGWINEYVRRQLSRSAERLTSQRYSPGYGDFSLEHQSLFYSLLELERLGLSLTSRFMLVPEKSVTAVAGIESARPLETPYETP</sequence>
<name>A0A1G7F5S4_9BACT</name>
<evidence type="ECO:0000313" key="1">
    <source>
        <dbReference type="EMBL" id="SDE71293.1"/>
    </source>
</evidence>
<dbReference type="SUPFAM" id="SSF56507">
    <property type="entry name" value="Methionine synthase activation domain-like"/>
    <property type="match status" value="1"/>
</dbReference>
<protein>
    <submittedName>
        <fullName evidence="1">Vitamin B12 dependent methionine synthase, activation domain</fullName>
    </submittedName>
</protein>
<dbReference type="RefSeq" id="WP_092080824.1">
    <property type="nucleotide sequence ID" value="NZ_FNAQ01000029.1"/>
</dbReference>
<evidence type="ECO:0000313" key="2">
    <source>
        <dbReference type="Proteomes" id="UP000243205"/>
    </source>
</evidence>